<evidence type="ECO:0000256" key="4">
    <source>
        <dbReference type="RuleBase" id="RU003494"/>
    </source>
</evidence>
<dbReference type="InterPro" id="IPR004046">
    <property type="entry name" value="GST_C"/>
</dbReference>
<feature type="domain" description="GST C-terminal" evidence="7">
    <location>
        <begin position="82"/>
        <end position="213"/>
    </location>
</feature>
<evidence type="ECO:0000313" key="9">
    <source>
        <dbReference type="Proteomes" id="UP000298030"/>
    </source>
</evidence>
<name>A0A4Y7THK5_COPMI</name>
<dbReference type="EC" id="2.5.1.18" evidence="1"/>
<dbReference type="Pfam" id="PF00043">
    <property type="entry name" value="GST_C"/>
    <property type="match status" value="1"/>
</dbReference>
<dbReference type="SFLD" id="SFLDG00358">
    <property type="entry name" value="Main_(cytGST)"/>
    <property type="match status" value="1"/>
</dbReference>
<accession>A0A4Y7THK5</accession>
<sequence length="218" mass="24048">MVLTLYGSPVSTCTKRKGVPFKFAPIDFAKGEHKAPEYLEKQPFGQVPYLDDDGHILYESRAIARYIAEKYADQGTPLIPKDLKAKSLFEQAASVEQSNFDVFAAPAVFENLFKPHMGLTPNKERFDELIGRLEPKLDVYDKILSKQKYLAGDELTLADLFHIPYAVLLSASGSNAVETRPNVARQVHTICCQPPGGSSLSPTDPSWQTVKDGLSSTA</sequence>
<dbReference type="EMBL" id="QPFP01000012">
    <property type="protein sequence ID" value="TEB33481.1"/>
    <property type="molecule type" value="Genomic_DNA"/>
</dbReference>
<dbReference type="OrthoDB" id="249703at2759"/>
<organism evidence="8 9">
    <name type="scientific">Coprinellus micaceus</name>
    <name type="common">Glistening ink-cap mushroom</name>
    <name type="synonym">Coprinus micaceus</name>
    <dbReference type="NCBI Taxonomy" id="71717"/>
    <lineage>
        <taxon>Eukaryota</taxon>
        <taxon>Fungi</taxon>
        <taxon>Dikarya</taxon>
        <taxon>Basidiomycota</taxon>
        <taxon>Agaricomycotina</taxon>
        <taxon>Agaricomycetes</taxon>
        <taxon>Agaricomycetidae</taxon>
        <taxon>Agaricales</taxon>
        <taxon>Agaricineae</taxon>
        <taxon>Psathyrellaceae</taxon>
        <taxon>Coprinellus</taxon>
    </lineage>
</organism>
<proteinExistence type="inferred from homology"/>
<dbReference type="InterPro" id="IPR036282">
    <property type="entry name" value="Glutathione-S-Trfase_C_sf"/>
</dbReference>
<dbReference type="SUPFAM" id="SSF52833">
    <property type="entry name" value="Thioredoxin-like"/>
    <property type="match status" value="1"/>
</dbReference>
<dbReference type="SFLD" id="SFLDG01154">
    <property type="entry name" value="Main.5:_Phi-like"/>
    <property type="match status" value="1"/>
</dbReference>
<evidence type="ECO:0000256" key="3">
    <source>
        <dbReference type="ARBA" id="ARBA00047960"/>
    </source>
</evidence>
<evidence type="ECO:0000256" key="1">
    <source>
        <dbReference type="ARBA" id="ARBA00012452"/>
    </source>
</evidence>
<dbReference type="Gene3D" id="1.20.1050.10">
    <property type="match status" value="1"/>
</dbReference>
<dbReference type="Pfam" id="PF02798">
    <property type="entry name" value="GST_N"/>
    <property type="match status" value="1"/>
</dbReference>
<protein>
    <recommendedName>
        <fullName evidence="1">glutathione transferase</fullName>
        <ecNumber evidence="1">2.5.1.18</ecNumber>
    </recommendedName>
</protein>
<keyword evidence="2 8" id="KW-0808">Transferase</keyword>
<feature type="domain" description="GST N-terminal" evidence="6">
    <location>
        <begin position="1"/>
        <end position="75"/>
    </location>
</feature>
<evidence type="ECO:0000313" key="8">
    <source>
        <dbReference type="EMBL" id="TEB33481.1"/>
    </source>
</evidence>
<gene>
    <name evidence="8" type="ORF">FA13DRAFT_1754099</name>
</gene>
<comment type="catalytic activity">
    <reaction evidence="3">
        <text>RX + glutathione = an S-substituted glutathione + a halide anion + H(+)</text>
        <dbReference type="Rhea" id="RHEA:16437"/>
        <dbReference type="ChEBI" id="CHEBI:15378"/>
        <dbReference type="ChEBI" id="CHEBI:16042"/>
        <dbReference type="ChEBI" id="CHEBI:17792"/>
        <dbReference type="ChEBI" id="CHEBI:57925"/>
        <dbReference type="ChEBI" id="CHEBI:90779"/>
        <dbReference type="EC" id="2.5.1.18"/>
    </reaction>
</comment>
<dbReference type="InterPro" id="IPR040079">
    <property type="entry name" value="Glutathione_S-Trfase"/>
</dbReference>
<comment type="caution">
    <text evidence="8">The sequence shown here is derived from an EMBL/GenBank/DDBJ whole genome shotgun (WGS) entry which is preliminary data.</text>
</comment>
<dbReference type="InterPro" id="IPR010987">
    <property type="entry name" value="Glutathione-S-Trfase_C-like"/>
</dbReference>
<dbReference type="Proteomes" id="UP000298030">
    <property type="component" value="Unassembled WGS sequence"/>
</dbReference>
<dbReference type="PANTHER" id="PTHR43900:SF3">
    <property type="entry name" value="GLUTATHIONE S-TRANSFERASE RHO"/>
    <property type="match status" value="1"/>
</dbReference>
<dbReference type="PROSITE" id="PS50405">
    <property type="entry name" value="GST_CTER"/>
    <property type="match status" value="1"/>
</dbReference>
<dbReference type="FunFam" id="3.40.30.10:FF:000016">
    <property type="entry name" value="Glutathione S-transferase F2"/>
    <property type="match status" value="1"/>
</dbReference>
<dbReference type="GO" id="GO:0004364">
    <property type="term" value="F:glutathione transferase activity"/>
    <property type="evidence" value="ECO:0007669"/>
    <property type="project" value="UniProtKB-EC"/>
</dbReference>
<comment type="similarity">
    <text evidence="4">Belongs to the GST superfamily.</text>
</comment>
<keyword evidence="9" id="KW-1185">Reference proteome</keyword>
<dbReference type="GO" id="GO:0005737">
    <property type="term" value="C:cytoplasm"/>
    <property type="evidence" value="ECO:0007669"/>
    <property type="project" value="TreeGrafter"/>
</dbReference>
<feature type="region of interest" description="Disordered" evidence="5">
    <location>
        <begin position="195"/>
        <end position="218"/>
    </location>
</feature>
<dbReference type="Gene3D" id="3.40.30.10">
    <property type="entry name" value="Glutaredoxin"/>
    <property type="match status" value="1"/>
</dbReference>
<reference evidence="8 9" key="1">
    <citation type="journal article" date="2019" name="Nat. Ecol. Evol.">
        <title>Megaphylogeny resolves global patterns of mushroom evolution.</title>
        <authorList>
            <person name="Varga T."/>
            <person name="Krizsan K."/>
            <person name="Foldi C."/>
            <person name="Dima B."/>
            <person name="Sanchez-Garcia M."/>
            <person name="Sanchez-Ramirez S."/>
            <person name="Szollosi G.J."/>
            <person name="Szarkandi J.G."/>
            <person name="Papp V."/>
            <person name="Albert L."/>
            <person name="Andreopoulos W."/>
            <person name="Angelini C."/>
            <person name="Antonin V."/>
            <person name="Barry K.W."/>
            <person name="Bougher N.L."/>
            <person name="Buchanan P."/>
            <person name="Buyck B."/>
            <person name="Bense V."/>
            <person name="Catcheside P."/>
            <person name="Chovatia M."/>
            <person name="Cooper J."/>
            <person name="Damon W."/>
            <person name="Desjardin D."/>
            <person name="Finy P."/>
            <person name="Geml J."/>
            <person name="Haridas S."/>
            <person name="Hughes K."/>
            <person name="Justo A."/>
            <person name="Karasinski D."/>
            <person name="Kautmanova I."/>
            <person name="Kiss B."/>
            <person name="Kocsube S."/>
            <person name="Kotiranta H."/>
            <person name="LaButti K.M."/>
            <person name="Lechner B.E."/>
            <person name="Liimatainen K."/>
            <person name="Lipzen A."/>
            <person name="Lukacs Z."/>
            <person name="Mihaltcheva S."/>
            <person name="Morgado L.N."/>
            <person name="Niskanen T."/>
            <person name="Noordeloos M.E."/>
            <person name="Ohm R.A."/>
            <person name="Ortiz-Santana B."/>
            <person name="Ovrebo C."/>
            <person name="Racz N."/>
            <person name="Riley R."/>
            <person name="Savchenko A."/>
            <person name="Shiryaev A."/>
            <person name="Soop K."/>
            <person name="Spirin V."/>
            <person name="Szebenyi C."/>
            <person name="Tomsovsky M."/>
            <person name="Tulloss R.E."/>
            <person name="Uehling J."/>
            <person name="Grigoriev I.V."/>
            <person name="Vagvolgyi C."/>
            <person name="Papp T."/>
            <person name="Martin F.M."/>
            <person name="Miettinen O."/>
            <person name="Hibbett D.S."/>
            <person name="Nagy L.G."/>
        </authorList>
    </citation>
    <scope>NUCLEOTIDE SEQUENCE [LARGE SCALE GENOMIC DNA]</scope>
    <source>
        <strain evidence="8 9">FP101781</strain>
    </source>
</reference>
<dbReference type="PROSITE" id="PS50404">
    <property type="entry name" value="GST_NTER"/>
    <property type="match status" value="1"/>
</dbReference>
<dbReference type="InterPro" id="IPR036249">
    <property type="entry name" value="Thioredoxin-like_sf"/>
</dbReference>
<feature type="compositionally biased region" description="Polar residues" evidence="5">
    <location>
        <begin position="196"/>
        <end position="218"/>
    </location>
</feature>
<dbReference type="GO" id="GO:0043295">
    <property type="term" value="F:glutathione binding"/>
    <property type="evidence" value="ECO:0007669"/>
    <property type="project" value="TreeGrafter"/>
</dbReference>
<evidence type="ECO:0000256" key="5">
    <source>
        <dbReference type="SAM" id="MobiDB-lite"/>
    </source>
</evidence>
<dbReference type="SUPFAM" id="SSF47616">
    <property type="entry name" value="GST C-terminal domain-like"/>
    <property type="match status" value="1"/>
</dbReference>
<evidence type="ECO:0000259" key="6">
    <source>
        <dbReference type="PROSITE" id="PS50404"/>
    </source>
</evidence>
<evidence type="ECO:0000256" key="2">
    <source>
        <dbReference type="ARBA" id="ARBA00022679"/>
    </source>
</evidence>
<dbReference type="InterPro" id="IPR004045">
    <property type="entry name" value="Glutathione_S-Trfase_N"/>
</dbReference>
<dbReference type="AlphaFoldDB" id="A0A4Y7THK5"/>
<dbReference type="SFLD" id="SFLDS00019">
    <property type="entry name" value="Glutathione_Transferase_(cytos"/>
    <property type="match status" value="1"/>
</dbReference>
<dbReference type="STRING" id="71717.A0A4Y7THK5"/>
<dbReference type="GO" id="GO:0006749">
    <property type="term" value="P:glutathione metabolic process"/>
    <property type="evidence" value="ECO:0007669"/>
    <property type="project" value="TreeGrafter"/>
</dbReference>
<dbReference type="PANTHER" id="PTHR43900">
    <property type="entry name" value="GLUTATHIONE S-TRANSFERASE RHO"/>
    <property type="match status" value="1"/>
</dbReference>
<evidence type="ECO:0000259" key="7">
    <source>
        <dbReference type="PROSITE" id="PS50405"/>
    </source>
</evidence>